<dbReference type="AlphaFoldDB" id="A0A8J5VMI9"/>
<name>A0A8J5VMI9_ZIZPA</name>
<gene>
    <name evidence="2" type="ORF">GUJ93_ZPchr0006g42913</name>
</gene>
<dbReference type="OrthoDB" id="512920at2759"/>
<proteinExistence type="predicted"/>
<dbReference type="PANTHER" id="PTHR45825:SF13">
    <property type="entry name" value="SOLUBLE STARCH SYNTHASE 2-2, CHLOROPLASTIC_AMYLOPLASTIC"/>
    <property type="match status" value="1"/>
</dbReference>
<evidence type="ECO:0000256" key="1">
    <source>
        <dbReference type="SAM" id="MobiDB-lite"/>
    </source>
</evidence>
<evidence type="ECO:0000313" key="2">
    <source>
        <dbReference type="EMBL" id="KAG8072390.1"/>
    </source>
</evidence>
<dbReference type="Proteomes" id="UP000729402">
    <property type="component" value="Unassembled WGS sequence"/>
</dbReference>
<keyword evidence="3" id="KW-1185">Reference proteome</keyword>
<reference evidence="2" key="1">
    <citation type="journal article" date="2021" name="bioRxiv">
        <title>Whole Genome Assembly and Annotation of Northern Wild Rice, Zizania palustris L., Supports a Whole Genome Duplication in the Zizania Genus.</title>
        <authorList>
            <person name="Haas M."/>
            <person name="Kono T."/>
            <person name="Macchietto M."/>
            <person name="Millas R."/>
            <person name="McGilp L."/>
            <person name="Shao M."/>
            <person name="Duquette J."/>
            <person name="Hirsch C.N."/>
            <person name="Kimball J."/>
        </authorList>
    </citation>
    <scope>NUCLEOTIDE SEQUENCE</scope>
    <source>
        <tissue evidence="2">Fresh leaf tissue</tissue>
    </source>
</reference>
<reference evidence="2" key="2">
    <citation type="submission" date="2021-02" db="EMBL/GenBank/DDBJ databases">
        <authorList>
            <person name="Kimball J.A."/>
            <person name="Haas M.W."/>
            <person name="Macchietto M."/>
            <person name="Kono T."/>
            <person name="Duquette J."/>
            <person name="Shao M."/>
        </authorList>
    </citation>
    <scope>NUCLEOTIDE SEQUENCE</scope>
    <source>
        <tissue evidence="2">Fresh leaf tissue</tissue>
    </source>
</reference>
<evidence type="ECO:0000313" key="3">
    <source>
        <dbReference type="Proteomes" id="UP000729402"/>
    </source>
</evidence>
<dbReference type="PANTHER" id="PTHR45825">
    <property type="entry name" value="GRANULE-BOUND STARCH SYNTHASE 1, CHLOROPLASTIC/AMYLOPLASTIC"/>
    <property type="match status" value="1"/>
</dbReference>
<feature type="region of interest" description="Disordered" evidence="1">
    <location>
        <begin position="49"/>
        <end position="68"/>
    </location>
</feature>
<accession>A0A8J5VMI9</accession>
<comment type="caution">
    <text evidence="2">The sequence shown here is derived from an EMBL/GenBank/DDBJ whole genome shotgun (WGS) entry which is preliminary data.</text>
</comment>
<protein>
    <submittedName>
        <fullName evidence="2">Uncharacterized protein</fullName>
    </submittedName>
</protein>
<organism evidence="2 3">
    <name type="scientific">Zizania palustris</name>
    <name type="common">Northern wild rice</name>
    <dbReference type="NCBI Taxonomy" id="103762"/>
    <lineage>
        <taxon>Eukaryota</taxon>
        <taxon>Viridiplantae</taxon>
        <taxon>Streptophyta</taxon>
        <taxon>Embryophyta</taxon>
        <taxon>Tracheophyta</taxon>
        <taxon>Spermatophyta</taxon>
        <taxon>Magnoliopsida</taxon>
        <taxon>Liliopsida</taxon>
        <taxon>Poales</taxon>
        <taxon>Poaceae</taxon>
        <taxon>BOP clade</taxon>
        <taxon>Oryzoideae</taxon>
        <taxon>Oryzeae</taxon>
        <taxon>Zizaniinae</taxon>
        <taxon>Zizania</taxon>
    </lineage>
</organism>
<dbReference type="EMBL" id="JAAALK010000283">
    <property type="protein sequence ID" value="KAG8072390.1"/>
    <property type="molecule type" value="Genomic_DNA"/>
</dbReference>
<sequence>MGEAIETRETDGGRHLRHIGAGSGHGSCLIADWCRGAVDGGSGSLSGRGTHRCVQHGSEVGPEKPAGAGTSIASVPATTTAPAWSPIGPAAPSMGASTEWEQTWRVDLAWQQGRGFGGHRRWLESCLSKRPIGAAMVMGIIADVVPWIAGQDVQVLMPGTGRPNLEEMPRRFEPEHNKVQMAHRITAGADVLLPPSQFEPC</sequence>